<accession>A0A7J0C9U7</accession>
<feature type="compositionally biased region" description="Polar residues" evidence="1">
    <location>
        <begin position="1"/>
        <end position="10"/>
    </location>
</feature>
<evidence type="ECO:0000256" key="1">
    <source>
        <dbReference type="SAM" id="MobiDB-lite"/>
    </source>
</evidence>
<gene>
    <name evidence="2" type="ORF">Sfulv_40330</name>
</gene>
<name>A0A7J0C9U7_9ACTN</name>
<feature type="region of interest" description="Disordered" evidence="1">
    <location>
        <begin position="60"/>
        <end position="80"/>
    </location>
</feature>
<proteinExistence type="predicted"/>
<sequence length="80" mass="9059">MSSPIRTSTPPIFRMDGRRWNGDSQRDDRKRIRRWRDGRLSVAPPKGVNHRDFSAPAAFCRGKEPPGYEGSGQGLPLRVP</sequence>
<keyword evidence="3" id="KW-1185">Reference proteome</keyword>
<organism evidence="2 3">
    <name type="scientific">Streptomyces fulvorobeus</name>
    <dbReference type="NCBI Taxonomy" id="284028"/>
    <lineage>
        <taxon>Bacteria</taxon>
        <taxon>Bacillati</taxon>
        <taxon>Actinomycetota</taxon>
        <taxon>Actinomycetes</taxon>
        <taxon>Kitasatosporales</taxon>
        <taxon>Streptomycetaceae</taxon>
        <taxon>Streptomyces</taxon>
    </lineage>
</organism>
<dbReference type="Proteomes" id="UP000498980">
    <property type="component" value="Unassembled WGS sequence"/>
</dbReference>
<comment type="caution">
    <text evidence="2">The sequence shown here is derived from an EMBL/GenBank/DDBJ whole genome shotgun (WGS) entry which is preliminary data.</text>
</comment>
<dbReference type="AlphaFoldDB" id="A0A7J0C9U7"/>
<evidence type="ECO:0000313" key="2">
    <source>
        <dbReference type="EMBL" id="GFM99222.1"/>
    </source>
</evidence>
<evidence type="ECO:0000313" key="3">
    <source>
        <dbReference type="Proteomes" id="UP000498980"/>
    </source>
</evidence>
<feature type="compositionally biased region" description="Basic and acidic residues" evidence="1">
    <location>
        <begin position="15"/>
        <end position="36"/>
    </location>
</feature>
<dbReference type="EMBL" id="BLWC01000001">
    <property type="protein sequence ID" value="GFM99222.1"/>
    <property type="molecule type" value="Genomic_DNA"/>
</dbReference>
<reference evidence="2 3" key="1">
    <citation type="submission" date="2020-05" db="EMBL/GenBank/DDBJ databases">
        <title>Whole genome shotgun sequence of Streptomyces fulvorobeus NBRC 15897.</title>
        <authorList>
            <person name="Komaki H."/>
            <person name="Tamura T."/>
        </authorList>
    </citation>
    <scope>NUCLEOTIDE SEQUENCE [LARGE SCALE GENOMIC DNA]</scope>
    <source>
        <strain evidence="2 3">NBRC 15897</strain>
    </source>
</reference>
<protein>
    <submittedName>
        <fullName evidence="2">Uncharacterized protein</fullName>
    </submittedName>
</protein>
<feature type="region of interest" description="Disordered" evidence="1">
    <location>
        <begin position="1"/>
        <end position="36"/>
    </location>
</feature>